<gene>
    <name evidence="18" type="ORF">HPB48_000517</name>
</gene>
<keyword evidence="5" id="KW-0963">Cytoplasm</keyword>
<comment type="subcellular location">
    <subcellularLocation>
        <location evidence="3">Chromosome</location>
        <location evidence="3">Centromere</location>
    </subcellularLocation>
    <subcellularLocation>
        <location evidence="2">Cytoplasm</location>
        <location evidence="2">Cytoskeleton</location>
        <location evidence="2">Spindle</location>
    </subcellularLocation>
    <subcellularLocation>
        <location evidence="1">Nucleus</location>
    </subcellularLocation>
</comment>
<keyword evidence="13" id="KW-0206">Cytoskeleton</keyword>
<evidence type="ECO:0000256" key="3">
    <source>
        <dbReference type="ARBA" id="ARBA00004584"/>
    </source>
</evidence>
<evidence type="ECO:0000256" key="12">
    <source>
        <dbReference type="ARBA" id="ARBA00022843"/>
    </source>
</evidence>
<keyword evidence="6" id="KW-0597">Phosphoprotein</keyword>
<sequence length="228" mass="25913">MGQHRSQGMLYSVKSVLGTFKFRGSAGGVSSTLRILRHGRRPDPQHRPAASNRPRQDLQENRLASFAQWPLTGNCKCTPEKMAEAGFYHCPTENEPDLARCYVCFKEMDGWAPDDDPVEEHSRSTGCAFVQLGKKECDMTRLDYMKLERERAKNRARKLYEVCEAQIQRSLREVRHELDKVLGHEQALDRLLWKVDFHEIQMGGGGTHAVAVKVPSSAVRAFLTARRS</sequence>
<keyword evidence="12" id="KW-0832">Ubl conjugation</keyword>
<evidence type="ECO:0000256" key="11">
    <source>
        <dbReference type="ARBA" id="ARBA00022833"/>
    </source>
</evidence>
<name>A0A9J6G728_HAELO</name>
<evidence type="ECO:0000256" key="9">
    <source>
        <dbReference type="ARBA" id="ARBA00022776"/>
    </source>
</evidence>
<dbReference type="GO" id="GO:0007059">
    <property type="term" value="P:chromosome segregation"/>
    <property type="evidence" value="ECO:0007669"/>
    <property type="project" value="UniProtKB-KW"/>
</dbReference>
<dbReference type="VEuPathDB" id="VectorBase:HLOH_044353"/>
<evidence type="ECO:0000256" key="1">
    <source>
        <dbReference type="ARBA" id="ARBA00004123"/>
    </source>
</evidence>
<comment type="similarity">
    <text evidence="4">Belongs to the IAP family.</text>
</comment>
<dbReference type="Gene3D" id="1.10.1170.10">
    <property type="entry name" value="Inhibitor Of Apoptosis Protein (2mihbC-IAP-1), Chain A"/>
    <property type="match status" value="1"/>
</dbReference>
<evidence type="ECO:0000256" key="4">
    <source>
        <dbReference type="ARBA" id="ARBA00006672"/>
    </source>
</evidence>
<dbReference type="PANTHER" id="PTHR46771">
    <property type="entry name" value="DETERIN"/>
    <property type="match status" value="1"/>
</dbReference>
<evidence type="ECO:0000313" key="19">
    <source>
        <dbReference type="Proteomes" id="UP000821853"/>
    </source>
</evidence>
<dbReference type="GO" id="GO:0005634">
    <property type="term" value="C:nucleus"/>
    <property type="evidence" value="ECO:0007669"/>
    <property type="project" value="UniProtKB-SubCell"/>
</dbReference>
<evidence type="ECO:0000256" key="7">
    <source>
        <dbReference type="ARBA" id="ARBA00022618"/>
    </source>
</evidence>
<evidence type="ECO:0000256" key="15">
    <source>
        <dbReference type="ARBA" id="ARBA00023306"/>
    </source>
</evidence>
<evidence type="ECO:0000256" key="6">
    <source>
        <dbReference type="ARBA" id="ARBA00022553"/>
    </source>
</evidence>
<dbReference type="PROSITE" id="PS50143">
    <property type="entry name" value="BIR_REPEAT_2"/>
    <property type="match status" value="1"/>
</dbReference>
<dbReference type="GO" id="GO:0005819">
    <property type="term" value="C:spindle"/>
    <property type="evidence" value="ECO:0007669"/>
    <property type="project" value="UniProtKB-SubCell"/>
</dbReference>
<feature type="region of interest" description="Disordered" evidence="17">
    <location>
        <begin position="38"/>
        <end position="57"/>
    </location>
</feature>
<dbReference type="CDD" id="cd00022">
    <property type="entry name" value="BIR"/>
    <property type="match status" value="1"/>
</dbReference>
<dbReference type="EMBL" id="JABSTR010000005">
    <property type="protein sequence ID" value="KAH9370955.1"/>
    <property type="molecule type" value="Genomic_DNA"/>
</dbReference>
<keyword evidence="7" id="KW-0132">Cell division</keyword>
<dbReference type="OrthoDB" id="6415325at2759"/>
<keyword evidence="11" id="KW-0862">Zinc</keyword>
<evidence type="ECO:0000256" key="16">
    <source>
        <dbReference type="ARBA" id="ARBA00023328"/>
    </source>
</evidence>
<evidence type="ECO:0008006" key="20">
    <source>
        <dbReference type="Google" id="ProtNLM"/>
    </source>
</evidence>
<dbReference type="GO" id="GO:0000775">
    <property type="term" value="C:chromosome, centromeric region"/>
    <property type="evidence" value="ECO:0007669"/>
    <property type="project" value="UniProtKB-SubCell"/>
</dbReference>
<dbReference type="FunFam" id="1.10.1170.10:FF:000009">
    <property type="entry name" value="Baculoviral IAP repeat-containing protein 5"/>
    <property type="match status" value="1"/>
</dbReference>
<dbReference type="SMART" id="SM00238">
    <property type="entry name" value="BIR"/>
    <property type="match status" value="1"/>
</dbReference>
<dbReference type="Proteomes" id="UP000821853">
    <property type="component" value="Chromosome 3"/>
</dbReference>
<evidence type="ECO:0000256" key="14">
    <source>
        <dbReference type="ARBA" id="ARBA00023242"/>
    </source>
</evidence>
<keyword evidence="14" id="KW-0539">Nucleus</keyword>
<comment type="caution">
    <text evidence="18">The sequence shown here is derived from an EMBL/GenBank/DDBJ whole genome shotgun (WGS) entry which is preliminary data.</text>
</comment>
<dbReference type="SUPFAM" id="SSF57924">
    <property type="entry name" value="Inhibitor of apoptosis (IAP) repeat"/>
    <property type="match status" value="1"/>
</dbReference>
<evidence type="ECO:0000256" key="8">
    <source>
        <dbReference type="ARBA" id="ARBA00022723"/>
    </source>
</evidence>
<accession>A0A9J6G728</accession>
<reference evidence="18 19" key="1">
    <citation type="journal article" date="2020" name="Cell">
        <title>Large-Scale Comparative Analyses of Tick Genomes Elucidate Their Genetic Diversity and Vector Capacities.</title>
        <authorList>
            <consortium name="Tick Genome and Microbiome Consortium (TIGMIC)"/>
            <person name="Jia N."/>
            <person name="Wang J."/>
            <person name="Shi W."/>
            <person name="Du L."/>
            <person name="Sun Y."/>
            <person name="Zhan W."/>
            <person name="Jiang J.F."/>
            <person name="Wang Q."/>
            <person name="Zhang B."/>
            <person name="Ji P."/>
            <person name="Bell-Sakyi L."/>
            <person name="Cui X.M."/>
            <person name="Yuan T.T."/>
            <person name="Jiang B.G."/>
            <person name="Yang W.F."/>
            <person name="Lam T.T."/>
            <person name="Chang Q.C."/>
            <person name="Ding S.J."/>
            <person name="Wang X.J."/>
            <person name="Zhu J.G."/>
            <person name="Ruan X.D."/>
            <person name="Zhao L."/>
            <person name="Wei J.T."/>
            <person name="Ye R.Z."/>
            <person name="Que T.C."/>
            <person name="Du C.H."/>
            <person name="Zhou Y.H."/>
            <person name="Cheng J.X."/>
            <person name="Dai P.F."/>
            <person name="Guo W.B."/>
            <person name="Han X.H."/>
            <person name="Huang E.J."/>
            <person name="Li L.F."/>
            <person name="Wei W."/>
            <person name="Gao Y.C."/>
            <person name="Liu J.Z."/>
            <person name="Shao H.Z."/>
            <person name="Wang X."/>
            <person name="Wang C.C."/>
            <person name="Yang T.C."/>
            <person name="Huo Q.B."/>
            <person name="Li W."/>
            <person name="Chen H.Y."/>
            <person name="Chen S.E."/>
            <person name="Zhou L.G."/>
            <person name="Ni X.B."/>
            <person name="Tian J.H."/>
            <person name="Sheng Y."/>
            <person name="Liu T."/>
            <person name="Pan Y.S."/>
            <person name="Xia L.Y."/>
            <person name="Li J."/>
            <person name="Zhao F."/>
            <person name="Cao W.C."/>
        </authorList>
    </citation>
    <scope>NUCLEOTIDE SEQUENCE [LARGE SCALE GENOMIC DNA]</scope>
    <source>
        <strain evidence="18">HaeL-2018</strain>
    </source>
</reference>
<keyword evidence="10" id="KW-0159">Chromosome partition</keyword>
<evidence type="ECO:0000256" key="10">
    <source>
        <dbReference type="ARBA" id="ARBA00022829"/>
    </source>
</evidence>
<keyword evidence="19" id="KW-1185">Reference proteome</keyword>
<keyword evidence="8" id="KW-0479">Metal-binding</keyword>
<dbReference type="InterPro" id="IPR051190">
    <property type="entry name" value="Baculoviral_IAP"/>
</dbReference>
<protein>
    <recommendedName>
        <fullName evidence="20">Survivin</fullName>
    </recommendedName>
</protein>
<keyword evidence="16" id="KW-0137">Centromere</keyword>
<evidence type="ECO:0000256" key="2">
    <source>
        <dbReference type="ARBA" id="ARBA00004186"/>
    </source>
</evidence>
<evidence type="ECO:0000313" key="18">
    <source>
        <dbReference type="EMBL" id="KAH9370955.1"/>
    </source>
</evidence>
<evidence type="ECO:0000256" key="17">
    <source>
        <dbReference type="SAM" id="MobiDB-lite"/>
    </source>
</evidence>
<dbReference type="Pfam" id="PF00653">
    <property type="entry name" value="BIR"/>
    <property type="match status" value="1"/>
</dbReference>
<organism evidence="18 19">
    <name type="scientific">Haemaphysalis longicornis</name>
    <name type="common">Bush tick</name>
    <dbReference type="NCBI Taxonomy" id="44386"/>
    <lineage>
        <taxon>Eukaryota</taxon>
        <taxon>Metazoa</taxon>
        <taxon>Ecdysozoa</taxon>
        <taxon>Arthropoda</taxon>
        <taxon>Chelicerata</taxon>
        <taxon>Arachnida</taxon>
        <taxon>Acari</taxon>
        <taxon>Parasitiformes</taxon>
        <taxon>Ixodida</taxon>
        <taxon>Ixodoidea</taxon>
        <taxon>Ixodidae</taxon>
        <taxon>Haemaphysalinae</taxon>
        <taxon>Haemaphysalis</taxon>
    </lineage>
</organism>
<dbReference type="GO" id="GO:0046872">
    <property type="term" value="F:metal ion binding"/>
    <property type="evidence" value="ECO:0007669"/>
    <property type="project" value="UniProtKB-KW"/>
</dbReference>
<proteinExistence type="inferred from homology"/>
<dbReference type="GO" id="GO:0051301">
    <property type="term" value="P:cell division"/>
    <property type="evidence" value="ECO:0007669"/>
    <property type="project" value="UniProtKB-KW"/>
</dbReference>
<dbReference type="InterPro" id="IPR001370">
    <property type="entry name" value="BIR_rpt"/>
</dbReference>
<evidence type="ECO:0000256" key="5">
    <source>
        <dbReference type="ARBA" id="ARBA00022490"/>
    </source>
</evidence>
<dbReference type="PANTHER" id="PTHR46771:SF5">
    <property type="entry name" value="DETERIN"/>
    <property type="match status" value="1"/>
</dbReference>
<keyword evidence="9" id="KW-0498">Mitosis</keyword>
<keyword evidence="15" id="KW-0131">Cell cycle</keyword>
<evidence type="ECO:0000256" key="13">
    <source>
        <dbReference type="ARBA" id="ARBA00023212"/>
    </source>
</evidence>
<dbReference type="AlphaFoldDB" id="A0A9J6G728"/>